<evidence type="ECO:0000256" key="1">
    <source>
        <dbReference type="SAM" id="MobiDB-lite"/>
    </source>
</evidence>
<dbReference type="PANTHER" id="PTHR31630">
    <property type="entry name" value="PHYTANOYL-COA DIOXYGENASE-RELATED-RELATED"/>
    <property type="match status" value="1"/>
</dbReference>
<feature type="compositionally biased region" description="Basic residues" evidence="1">
    <location>
        <begin position="362"/>
        <end position="373"/>
    </location>
</feature>
<feature type="region of interest" description="Disordered" evidence="1">
    <location>
        <begin position="506"/>
        <end position="548"/>
    </location>
</feature>
<reference evidence="2 3" key="1">
    <citation type="submission" date="2024-10" db="EMBL/GenBank/DDBJ databases">
        <title>Updated reference genomes for cyclostephanoid diatoms.</title>
        <authorList>
            <person name="Roberts W.R."/>
            <person name="Alverson A.J."/>
        </authorList>
    </citation>
    <scope>NUCLEOTIDE SEQUENCE [LARGE SCALE GENOMIC DNA]</scope>
    <source>
        <strain evidence="2 3">AJA232-27</strain>
    </source>
</reference>
<dbReference type="EMBL" id="JALLBG020000206">
    <property type="protein sequence ID" value="KAL3759271.1"/>
    <property type="molecule type" value="Genomic_DNA"/>
</dbReference>
<dbReference type="Proteomes" id="UP001530293">
    <property type="component" value="Unassembled WGS sequence"/>
</dbReference>
<dbReference type="AlphaFoldDB" id="A0ABD3M5I4"/>
<dbReference type="PANTHER" id="PTHR31630:SF8">
    <property type="entry name" value="JMJC DOMAIN-CONTAINING PROTEIN"/>
    <property type="match status" value="1"/>
</dbReference>
<evidence type="ECO:0000313" key="3">
    <source>
        <dbReference type="Proteomes" id="UP001530293"/>
    </source>
</evidence>
<dbReference type="SUPFAM" id="SSF51197">
    <property type="entry name" value="Clavaminate synthase-like"/>
    <property type="match status" value="1"/>
</dbReference>
<feature type="compositionally biased region" description="Low complexity" evidence="1">
    <location>
        <begin position="519"/>
        <end position="533"/>
    </location>
</feature>
<dbReference type="InterPro" id="IPR027443">
    <property type="entry name" value="IPNS-like_sf"/>
</dbReference>
<dbReference type="Gene3D" id="2.60.120.330">
    <property type="entry name" value="B-lactam Antibiotic, Isopenicillin N Synthase, Chain"/>
    <property type="match status" value="1"/>
</dbReference>
<feature type="compositionally biased region" description="Polar residues" evidence="1">
    <location>
        <begin position="328"/>
        <end position="339"/>
    </location>
</feature>
<sequence>MDHPMRPPLLLLTPEQIHTYLRDGILVVNNLLSATEIIEAQIGLASTLKQEYGVDVHDLEATGHKLVDASSTNGAGGVLDIFYPEWKLKIATNETLFRMTCQLWKEAYCHSGEVMEDLLFSSTESNIDIGDNNDDDDKIRGALHSNSVKCDNDHIDIQTKGEGPSEDVSFKWHPFGAFDVNKGYMYIDRIGYRIPTKLAESIGKQISITASFQESPMHVTTTTPAPTTTTSPSPPATAAAAAAAARTYTKGTKPRPLQRSLTPHFDCCPENYHDASNKTKWRPIQCFVSLTDNLQPNTGGFEACPGFHREFRSWVESGRRRRRHDKQQQQSFDSGNSFLEGSDSSGGDGGGISRQSTEKNRIPTKQRQSKQKARSQQQQKQQPPLCVGEYTHVSPSLDRDIMQRMQHIPVRAGSAVFWDNRIPHGNSYRNDPPPPTDDDCDDSGGVVVVGGDSGISGMGSSKPLGSSGARAVVYCSFLPDVEVNRRFVARQLEDWKIKRPPRVGDRWIRQDNEAEGTIGSSNSDGNVDGNNKSTGDDDEDLMEMTDTSNLSELGKKLLGLVEWPDTT</sequence>
<name>A0ABD3M5I4_9STRA</name>
<comment type="caution">
    <text evidence="2">The sequence shown here is derived from an EMBL/GenBank/DDBJ whole genome shotgun (WGS) entry which is preliminary data.</text>
</comment>
<protein>
    <submittedName>
        <fullName evidence="2">Uncharacterized protein</fullName>
    </submittedName>
</protein>
<gene>
    <name evidence="2" type="ORF">ACHAWU_002072</name>
</gene>
<evidence type="ECO:0000313" key="2">
    <source>
        <dbReference type="EMBL" id="KAL3759271.1"/>
    </source>
</evidence>
<proteinExistence type="predicted"/>
<feature type="region of interest" description="Disordered" evidence="1">
    <location>
        <begin position="318"/>
        <end position="391"/>
    </location>
</feature>
<organism evidence="2 3">
    <name type="scientific">Discostella pseudostelligera</name>
    <dbReference type="NCBI Taxonomy" id="259834"/>
    <lineage>
        <taxon>Eukaryota</taxon>
        <taxon>Sar</taxon>
        <taxon>Stramenopiles</taxon>
        <taxon>Ochrophyta</taxon>
        <taxon>Bacillariophyta</taxon>
        <taxon>Coscinodiscophyceae</taxon>
        <taxon>Thalassiosirophycidae</taxon>
        <taxon>Stephanodiscales</taxon>
        <taxon>Stephanodiscaceae</taxon>
        <taxon>Discostella</taxon>
    </lineage>
</organism>
<accession>A0ABD3M5I4</accession>
<keyword evidence="3" id="KW-1185">Reference proteome</keyword>